<evidence type="ECO:0000259" key="7">
    <source>
        <dbReference type="Pfam" id="PF02687"/>
    </source>
</evidence>
<dbReference type="EMBL" id="LSNE01000005">
    <property type="protein sequence ID" value="KXI29377.1"/>
    <property type="molecule type" value="Genomic_DNA"/>
</dbReference>
<dbReference type="Pfam" id="PF12704">
    <property type="entry name" value="MacB_PCD"/>
    <property type="match status" value="1"/>
</dbReference>
<feature type="transmembrane region" description="Helical" evidence="6">
    <location>
        <begin position="716"/>
        <end position="739"/>
    </location>
</feature>
<feature type="transmembrane region" description="Helical" evidence="6">
    <location>
        <begin position="309"/>
        <end position="331"/>
    </location>
</feature>
<keyword evidence="10" id="KW-1185">Reference proteome</keyword>
<keyword evidence="5 6" id="KW-0472">Membrane</keyword>
<dbReference type="InterPro" id="IPR025857">
    <property type="entry name" value="MacB_PCD"/>
</dbReference>
<accession>A0A136A2E2</accession>
<evidence type="ECO:0000256" key="2">
    <source>
        <dbReference type="ARBA" id="ARBA00022475"/>
    </source>
</evidence>
<dbReference type="PANTHER" id="PTHR30572">
    <property type="entry name" value="MEMBRANE COMPONENT OF TRANSPORTER-RELATED"/>
    <property type="match status" value="1"/>
</dbReference>
<comment type="subcellular location">
    <subcellularLocation>
        <location evidence="1">Cell membrane</location>
        <topology evidence="1">Multi-pass membrane protein</topology>
    </subcellularLocation>
</comment>
<dbReference type="GO" id="GO:0022857">
    <property type="term" value="F:transmembrane transporter activity"/>
    <property type="evidence" value="ECO:0007669"/>
    <property type="project" value="TreeGrafter"/>
</dbReference>
<dbReference type="PANTHER" id="PTHR30572:SF18">
    <property type="entry name" value="ABC-TYPE MACROLIDE FAMILY EXPORT SYSTEM PERMEASE COMPONENT 2"/>
    <property type="match status" value="1"/>
</dbReference>
<proteinExistence type="predicted"/>
<evidence type="ECO:0000256" key="1">
    <source>
        <dbReference type="ARBA" id="ARBA00004651"/>
    </source>
</evidence>
<organism evidence="9 10">
    <name type="scientific">Paraglaciecola hydrolytica</name>
    <dbReference type="NCBI Taxonomy" id="1799789"/>
    <lineage>
        <taxon>Bacteria</taxon>
        <taxon>Pseudomonadati</taxon>
        <taxon>Pseudomonadota</taxon>
        <taxon>Gammaproteobacteria</taxon>
        <taxon>Alteromonadales</taxon>
        <taxon>Alteromonadaceae</taxon>
        <taxon>Paraglaciecola</taxon>
    </lineage>
</organism>
<reference evidence="10" key="1">
    <citation type="submission" date="2016-02" db="EMBL/GenBank/DDBJ databases">
        <authorList>
            <person name="Schultz-Johansen M."/>
            <person name="Glaring M.A."/>
            <person name="Bech P.K."/>
            <person name="Stougaard P."/>
        </authorList>
    </citation>
    <scope>NUCLEOTIDE SEQUENCE [LARGE SCALE GENOMIC DNA]</scope>
    <source>
        <strain evidence="10">S66</strain>
    </source>
</reference>
<dbReference type="STRING" id="1799789.AX660_14675"/>
<dbReference type="GO" id="GO:0005886">
    <property type="term" value="C:plasma membrane"/>
    <property type="evidence" value="ECO:0007669"/>
    <property type="project" value="UniProtKB-SubCell"/>
</dbReference>
<dbReference type="OrthoDB" id="9770036at2"/>
<dbReference type="Pfam" id="PF02687">
    <property type="entry name" value="FtsX"/>
    <property type="match status" value="2"/>
</dbReference>
<feature type="transmembrane region" description="Helical" evidence="6">
    <location>
        <begin position="399"/>
        <end position="423"/>
    </location>
</feature>
<dbReference type="AlphaFoldDB" id="A0A136A2E2"/>
<gene>
    <name evidence="9" type="ORF">AX660_14675</name>
</gene>
<keyword evidence="3 6" id="KW-0812">Transmembrane</keyword>
<evidence type="ECO:0000256" key="3">
    <source>
        <dbReference type="ARBA" id="ARBA00022692"/>
    </source>
</evidence>
<feature type="transmembrane region" description="Helical" evidence="6">
    <location>
        <begin position="800"/>
        <end position="822"/>
    </location>
</feature>
<dbReference type="PROSITE" id="PS51257">
    <property type="entry name" value="PROKAR_LIPOPROTEIN"/>
    <property type="match status" value="1"/>
</dbReference>
<feature type="domain" description="MacB-like periplasmic core" evidence="8">
    <location>
        <begin position="20"/>
        <end position="243"/>
    </location>
</feature>
<evidence type="ECO:0000256" key="5">
    <source>
        <dbReference type="ARBA" id="ARBA00023136"/>
    </source>
</evidence>
<evidence type="ECO:0000259" key="8">
    <source>
        <dbReference type="Pfam" id="PF12704"/>
    </source>
</evidence>
<evidence type="ECO:0000313" key="9">
    <source>
        <dbReference type="EMBL" id="KXI29377.1"/>
    </source>
</evidence>
<sequence>MWRNYLTIAWRNIIKNGVFSAINIFGLAVGLMSCILIMLFVREESGFDRWLKDSDRLVRMHTAYIKADGPSFLTVRSAGMMMPAVRDYAKNEIEDGVRLIPFGMTVRKGEDAFDETLTMADGSFFNIFDLPFVHGDANSSFTKPLDTIISEKMALKYFGRTDVIGETLTLCCLRDNTVPMTISGVIKDLPQATHLDLDILVYLQPEIFAENDSVLNTWTSVNVYTYFKMRPGVSVAQLQERLTYWVNNESQFRDSMSDFSSDGAEKKQASDFMQHKLMAVPDLHLQARKDAGNMGDLSPMGDQKMISTFVIVAVLILLIACINFMNLATARASQRAREVAMRKVLGASRGQVALQFLAEAVAIVMISLLFALVAVELVLPLYNQALGRELTFELFNDLPMLFSLLAVALLVGLGAGLYPALYLSRYLPGHILKSNKSGESGATAKLRTALVVIQFATSIGLVISTAVVFSQTNFVKSIDVGYVSDNKLILNVGVARNNLESLKQQLVNLPEISSVVYSSEAPTQDNENSTFFKLMENIDGQTANEGQIFNYHNVGYGFFEAYEVNPIAGRLFSQNHGADKLAAPQQANEQVNHASVVINQSALKKLGLNDPQQAIGLTLFSQNILQDYPFELKIVGVIPDIYFRSVKFDVRPSIYMLNPQRFRVASLSFKTDDIPKLLKDIEEVWKNNVPMQPINLSFLSGMMAAQYESEVTEAKLFSAFSVLAILVACLGLYGLAAFTAERRTKEIGIRKIMGARVQDIVTLLIWQFSKPVLIANLIAWPISIYAMTYWLQSFPYRIDLLWLLPICLVTGALTLLIAWLTVGGNAAKVARANPIKALRTE</sequence>
<evidence type="ECO:0000313" key="10">
    <source>
        <dbReference type="Proteomes" id="UP000070299"/>
    </source>
</evidence>
<evidence type="ECO:0000256" key="6">
    <source>
        <dbReference type="SAM" id="Phobius"/>
    </source>
</evidence>
<protein>
    <submittedName>
        <fullName evidence="9">ABC transporter permease</fullName>
    </submittedName>
</protein>
<evidence type="ECO:0000256" key="4">
    <source>
        <dbReference type="ARBA" id="ARBA00022989"/>
    </source>
</evidence>
<feature type="transmembrane region" description="Helical" evidence="6">
    <location>
        <begin position="444"/>
        <end position="469"/>
    </location>
</feature>
<feature type="transmembrane region" description="Helical" evidence="6">
    <location>
        <begin position="352"/>
        <end position="379"/>
    </location>
</feature>
<feature type="domain" description="ABC3 transporter permease C-terminal" evidence="7">
    <location>
        <begin position="311"/>
        <end position="425"/>
    </location>
</feature>
<dbReference type="Proteomes" id="UP000070299">
    <property type="component" value="Unassembled WGS sequence"/>
</dbReference>
<name>A0A136A2E2_9ALTE</name>
<keyword evidence="2" id="KW-1003">Cell membrane</keyword>
<feature type="domain" description="ABC3 transporter permease C-terminal" evidence="7">
    <location>
        <begin position="719"/>
        <end position="823"/>
    </location>
</feature>
<keyword evidence="4 6" id="KW-1133">Transmembrane helix</keyword>
<dbReference type="InterPro" id="IPR050250">
    <property type="entry name" value="Macrolide_Exporter_MacB"/>
</dbReference>
<dbReference type="InterPro" id="IPR003838">
    <property type="entry name" value="ABC3_permease_C"/>
</dbReference>
<dbReference type="RefSeq" id="WP_068376739.1">
    <property type="nucleotide sequence ID" value="NZ_LSNE01000005.1"/>
</dbReference>
<comment type="caution">
    <text evidence="9">The sequence shown here is derived from an EMBL/GenBank/DDBJ whole genome shotgun (WGS) entry which is preliminary data.</text>
</comment>
<feature type="transmembrane region" description="Helical" evidence="6">
    <location>
        <begin position="21"/>
        <end position="41"/>
    </location>
</feature>